<sequence>MASINNKEYDTVSMALGLAVFALPLTMLIPGFSIWDVIPKVRISRCHIVDQCISWSQLNTSLVTMLVLLFCLYLELRKREVDEMLESVLTVSKATDAALDVERERQDAEIRACVQLLDASAEHYETLILLKDDLRQREKPNIQHPPVIEPSTSEM</sequence>
<keyword evidence="1" id="KW-0812">Transmembrane</keyword>
<dbReference type="KEGG" id="bany:112048685"/>
<evidence type="ECO:0000313" key="2">
    <source>
        <dbReference type="Proteomes" id="UP001652582"/>
    </source>
</evidence>
<reference evidence="3" key="1">
    <citation type="submission" date="2025-08" db="UniProtKB">
        <authorList>
            <consortium name="RefSeq"/>
        </authorList>
    </citation>
    <scope>IDENTIFICATION</scope>
</reference>
<gene>
    <name evidence="3" type="primary">LOC112048685</name>
</gene>
<feature type="transmembrane region" description="Helical" evidence="1">
    <location>
        <begin position="55"/>
        <end position="74"/>
    </location>
</feature>
<dbReference type="Proteomes" id="UP001652582">
    <property type="component" value="Chromosome 3"/>
</dbReference>
<proteinExistence type="predicted"/>
<keyword evidence="1" id="KW-1133">Transmembrane helix</keyword>
<accession>A0A6J1NAR6</accession>
<organism evidence="2 3">
    <name type="scientific">Bicyclus anynana</name>
    <name type="common">Squinting bush brown butterfly</name>
    <dbReference type="NCBI Taxonomy" id="110368"/>
    <lineage>
        <taxon>Eukaryota</taxon>
        <taxon>Metazoa</taxon>
        <taxon>Ecdysozoa</taxon>
        <taxon>Arthropoda</taxon>
        <taxon>Hexapoda</taxon>
        <taxon>Insecta</taxon>
        <taxon>Pterygota</taxon>
        <taxon>Neoptera</taxon>
        <taxon>Endopterygota</taxon>
        <taxon>Lepidoptera</taxon>
        <taxon>Glossata</taxon>
        <taxon>Ditrysia</taxon>
        <taxon>Papilionoidea</taxon>
        <taxon>Nymphalidae</taxon>
        <taxon>Satyrinae</taxon>
        <taxon>Satyrini</taxon>
        <taxon>Mycalesina</taxon>
        <taxon>Bicyclus</taxon>
    </lineage>
</organism>
<protein>
    <submittedName>
        <fullName evidence="3">Uncharacterized protein LOC112048685</fullName>
    </submittedName>
</protein>
<dbReference type="GeneID" id="112048685"/>
<keyword evidence="2" id="KW-1185">Reference proteome</keyword>
<dbReference type="RefSeq" id="XP_023942098.2">
    <property type="nucleotide sequence ID" value="XM_024086330.2"/>
</dbReference>
<evidence type="ECO:0000313" key="3">
    <source>
        <dbReference type="RefSeq" id="XP_023942098.2"/>
    </source>
</evidence>
<dbReference type="OrthoDB" id="7253567at2759"/>
<name>A0A6J1NAR6_BICAN</name>
<evidence type="ECO:0000256" key="1">
    <source>
        <dbReference type="SAM" id="Phobius"/>
    </source>
</evidence>
<dbReference type="AlphaFoldDB" id="A0A6J1NAR6"/>
<keyword evidence="1" id="KW-0472">Membrane</keyword>
<feature type="transmembrane region" description="Helical" evidence="1">
    <location>
        <begin position="12"/>
        <end position="35"/>
    </location>
</feature>